<evidence type="ECO:0000313" key="2">
    <source>
        <dbReference type="EMBL" id="RED16143.1"/>
    </source>
</evidence>
<comment type="caution">
    <text evidence="2">The sequence shown here is derived from an EMBL/GenBank/DDBJ whole genome shotgun (WGS) entry which is preliminary data.</text>
</comment>
<dbReference type="Proteomes" id="UP000256310">
    <property type="component" value="Unassembled WGS sequence"/>
</dbReference>
<evidence type="ECO:0000313" key="3">
    <source>
        <dbReference type="Proteomes" id="UP000256310"/>
    </source>
</evidence>
<sequence length="277" mass="30629">MIRFAYILMSFGLLALSVDSAESQEFTAETDLTYADIADLALSAPVVAIARIDRARRLDEERAIGVAPNHVRFYVEAELATLIRSAEGVPARVSYLVDVPRDSDGRRPRIRDRQVILLAAPVPGRRGELQLIAPDAQIDWSQHREQVVRAILSEAASDDAPGTVTGVGSTFSVPGTLPGESETQIFLATSDGRPVSLSILRRPNQEPRWSVSLGEIVERASPPPERNTILWYRLACFLPDSLPDASLENMDNRQISVARADYRLVREDLGICQRKRS</sequence>
<gene>
    <name evidence="2" type="ORF">DFR46_1158</name>
</gene>
<dbReference type="EMBL" id="QRDP01000004">
    <property type="protein sequence ID" value="RED16143.1"/>
    <property type="molecule type" value="Genomic_DNA"/>
</dbReference>
<keyword evidence="1" id="KW-0732">Signal</keyword>
<feature type="chain" id="PRO_5017658948" evidence="1">
    <location>
        <begin position="21"/>
        <end position="277"/>
    </location>
</feature>
<feature type="signal peptide" evidence="1">
    <location>
        <begin position="1"/>
        <end position="20"/>
    </location>
</feature>
<keyword evidence="3" id="KW-1185">Reference proteome</keyword>
<reference evidence="2 3" key="1">
    <citation type="submission" date="2018-07" db="EMBL/GenBank/DDBJ databases">
        <title>Genomic Encyclopedia of Type Strains, Phase IV (KMG-IV): sequencing the most valuable type-strain genomes for metagenomic binning, comparative biology and taxonomic classification.</title>
        <authorList>
            <person name="Goeker M."/>
        </authorList>
    </citation>
    <scope>NUCLEOTIDE SEQUENCE [LARGE SCALE GENOMIC DNA]</scope>
    <source>
        <strain evidence="2 3">DSM 26725</strain>
    </source>
</reference>
<accession>A0A3D9FEG7</accession>
<proteinExistence type="predicted"/>
<name>A0A3D9FEG7_9SPHN</name>
<dbReference type="RefSeq" id="WP_245953698.1">
    <property type="nucleotide sequence ID" value="NZ_QRDP01000004.1"/>
</dbReference>
<evidence type="ECO:0000256" key="1">
    <source>
        <dbReference type="SAM" id="SignalP"/>
    </source>
</evidence>
<organism evidence="2 3">
    <name type="scientific">Parasphingopyxis lamellibrachiae</name>
    <dbReference type="NCBI Taxonomy" id="680125"/>
    <lineage>
        <taxon>Bacteria</taxon>
        <taxon>Pseudomonadati</taxon>
        <taxon>Pseudomonadota</taxon>
        <taxon>Alphaproteobacteria</taxon>
        <taxon>Sphingomonadales</taxon>
        <taxon>Sphingomonadaceae</taxon>
        <taxon>Parasphingopyxis</taxon>
    </lineage>
</organism>
<dbReference type="AlphaFoldDB" id="A0A3D9FEG7"/>
<protein>
    <submittedName>
        <fullName evidence="2">Uncharacterized protein</fullName>
    </submittedName>
</protein>